<dbReference type="Proteomes" id="UP000054166">
    <property type="component" value="Unassembled WGS sequence"/>
</dbReference>
<dbReference type="EMBL" id="KN832996">
    <property type="protein sequence ID" value="KIM82035.1"/>
    <property type="molecule type" value="Genomic_DNA"/>
</dbReference>
<accession>A0A0C3FBG1</accession>
<reference evidence="1 2" key="1">
    <citation type="submission" date="2014-04" db="EMBL/GenBank/DDBJ databases">
        <authorList>
            <consortium name="DOE Joint Genome Institute"/>
            <person name="Kuo A."/>
            <person name="Tarkka M."/>
            <person name="Buscot F."/>
            <person name="Kohler A."/>
            <person name="Nagy L.G."/>
            <person name="Floudas D."/>
            <person name="Copeland A."/>
            <person name="Barry K.W."/>
            <person name="Cichocki N."/>
            <person name="Veneault-Fourrey C."/>
            <person name="LaButti K."/>
            <person name="Lindquist E.A."/>
            <person name="Lipzen A."/>
            <person name="Lundell T."/>
            <person name="Morin E."/>
            <person name="Murat C."/>
            <person name="Sun H."/>
            <person name="Tunlid A."/>
            <person name="Henrissat B."/>
            <person name="Grigoriev I.V."/>
            <person name="Hibbett D.S."/>
            <person name="Martin F."/>
            <person name="Nordberg H.P."/>
            <person name="Cantor M.N."/>
            <person name="Hua S.X."/>
        </authorList>
    </citation>
    <scope>NUCLEOTIDE SEQUENCE [LARGE SCALE GENOMIC DNA]</scope>
    <source>
        <strain evidence="1 2">F 1598</strain>
    </source>
</reference>
<sequence>MVLRAAASNSDSKAMLLDKRLVSTGQRSWWCFDRAKNERFSLRAHPSISITRRHGSRPSATDYSSRSFHCWAGTNVFEPSWCGEGSAGIHDLSVNALCCQCWSLSENEVTRGSGSAQVIISQSAIFLFLEATVDECVAPDRRCLLRQTGMMGAMRLRRVSIVFPACNSLPSRYCQTAER</sequence>
<evidence type="ECO:0000313" key="2">
    <source>
        <dbReference type="Proteomes" id="UP000054166"/>
    </source>
</evidence>
<gene>
    <name evidence="1" type="ORF">PILCRDRAFT_483171</name>
</gene>
<name>A0A0C3FBG1_PILCF</name>
<dbReference type="InParanoid" id="A0A0C3FBG1"/>
<reference evidence="2" key="2">
    <citation type="submission" date="2015-01" db="EMBL/GenBank/DDBJ databases">
        <title>Evolutionary Origins and Diversification of the Mycorrhizal Mutualists.</title>
        <authorList>
            <consortium name="DOE Joint Genome Institute"/>
            <consortium name="Mycorrhizal Genomics Consortium"/>
            <person name="Kohler A."/>
            <person name="Kuo A."/>
            <person name="Nagy L.G."/>
            <person name="Floudas D."/>
            <person name="Copeland A."/>
            <person name="Barry K.W."/>
            <person name="Cichocki N."/>
            <person name="Veneault-Fourrey C."/>
            <person name="LaButti K."/>
            <person name="Lindquist E.A."/>
            <person name="Lipzen A."/>
            <person name="Lundell T."/>
            <person name="Morin E."/>
            <person name="Murat C."/>
            <person name="Riley R."/>
            <person name="Ohm R."/>
            <person name="Sun H."/>
            <person name="Tunlid A."/>
            <person name="Henrissat B."/>
            <person name="Grigoriev I.V."/>
            <person name="Hibbett D.S."/>
            <person name="Martin F."/>
        </authorList>
    </citation>
    <scope>NUCLEOTIDE SEQUENCE [LARGE SCALE GENOMIC DNA]</scope>
    <source>
        <strain evidence="2">F 1598</strain>
    </source>
</reference>
<proteinExistence type="predicted"/>
<evidence type="ECO:0000313" key="1">
    <source>
        <dbReference type="EMBL" id="KIM82035.1"/>
    </source>
</evidence>
<organism evidence="1 2">
    <name type="scientific">Piloderma croceum (strain F 1598)</name>
    <dbReference type="NCBI Taxonomy" id="765440"/>
    <lineage>
        <taxon>Eukaryota</taxon>
        <taxon>Fungi</taxon>
        <taxon>Dikarya</taxon>
        <taxon>Basidiomycota</taxon>
        <taxon>Agaricomycotina</taxon>
        <taxon>Agaricomycetes</taxon>
        <taxon>Agaricomycetidae</taxon>
        <taxon>Atheliales</taxon>
        <taxon>Atheliaceae</taxon>
        <taxon>Piloderma</taxon>
    </lineage>
</organism>
<keyword evidence="2" id="KW-1185">Reference proteome</keyword>
<protein>
    <submittedName>
        <fullName evidence="1">Uncharacterized protein</fullName>
    </submittedName>
</protein>
<dbReference type="HOGENOM" id="CLU_1504018_0_0_1"/>
<dbReference type="AlphaFoldDB" id="A0A0C3FBG1"/>